<reference evidence="2" key="1">
    <citation type="journal article" date="2018" name="Nat. Microbiol.">
        <title>Leveraging single-cell genomics to expand the fungal tree of life.</title>
        <authorList>
            <person name="Ahrendt S.R."/>
            <person name="Quandt C.A."/>
            <person name="Ciobanu D."/>
            <person name="Clum A."/>
            <person name="Salamov A."/>
            <person name="Andreopoulos B."/>
            <person name="Cheng J.F."/>
            <person name="Woyke T."/>
            <person name="Pelin A."/>
            <person name="Henrissat B."/>
            <person name="Reynolds N.K."/>
            <person name="Benny G.L."/>
            <person name="Smith M.E."/>
            <person name="James T.Y."/>
            <person name="Grigoriev I.V."/>
        </authorList>
    </citation>
    <scope>NUCLEOTIDE SEQUENCE [LARGE SCALE GENOMIC DNA]</scope>
    <source>
        <strain evidence="2">Baker2002</strain>
    </source>
</reference>
<proteinExistence type="predicted"/>
<evidence type="ECO:0000313" key="2">
    <source>
        <dbReference type="Proteomes" id="UP000268321"/>
    </source>
</evidence>
<protein>
    <submittedName>
        <fullName evidence="1">Uncharacterized protein</fullName>
    </submittedName>
</protein>
<organism evidence="1 2">
    <name type="scientific">Metschnikowia bicuspidata</name>
    <dbReference type="NCBI Taxonomy" id="27322"/>
    <lineage>
        <taxon>Eukaryota</taxon>
        <taxon>Fungi</taxon>
        <taxon>Dikarya</taxon>
        <taxon>Ascomycota</taxon>
        <taxon>Saccharomycotina</taxon>
        <taxon>Pichiomycetes</taxon>
        <taxon>Metschnikowiaceae</taxon>
        <taxon>Metschnikowia</taxon>
    </lineage>
</organism>
<name>A0A4P9ZEC7_9ASCO</name>
<dbReference type="Proteomes" id="UP000268321">
    <property type="component" value="Unassembled WGS sequence"/>
</dbReference>
<evidence type="ECO:0000313" key="1">
    <source>
        <dbReference type="EMBL" id="RKP31163.1"/>
    </source>
</evidence>
<accession>A0A4P9ZEC7</accession>
<keyword evidence="2" id="KW-1185">Reference proteome</keyword>
<dbReference type="AlphaFoldDB" id="A0A4P9ZEC7"/>
<sequence length="415" mass="46743">MSAIYEKFNETFDATYQEQSVAKVEQFIGDTKTLLSMINSSSRPTTHLQVLPFTKVAQRVLSWRIGDHVRLMSLLWRVASEVAKGFPAAYPASRFPQGAARQMPTFIAFVGELSLESYYRFMRAYTVEASIFARSGWPAIVGELRNANVLKLFSEFLAHGPLDDAVVVVSRALTLLTGADPALRTIMVFLASKTGPTYEAVWDEAKEDVLSIYRVLFAAGPSANDVLRPFCFGTVIENRAYTYFSCMALRAWKPPGESYMALYHSFVHKYAALVNASLVDYSSPVYVTVEKEFGFFVVCVILDARANGLQLNKKCLALLTSMLEHHFQLGTKPLVAFVHALHQLSQTVEFRLYYDSKSLEQFKVLLQYQALGEALVAGLLLASTPVEPIRNNPMRQRSWLLRRPPRFFRRKAVGE</sequence>
<gene>
    <name evidence="1" type="ORF">METBISCDRAFT_22595</name>
</gene>
<dbReference type="EMBL" id="ML004445">
    <property type="protein sequence ID" value="RKP31163.1"/>
    <property type="molecule type" value="Genomic_DNA"/>
</dbReference>